<dbReference type="InterPro" id="IPR023214">
    <property type="entry name" value="HAD_sf"/>
</dbReference>
<evidence type="ECO:0000313" key="4">
    <source>
        <dbReference type="EMBL" id="MCF2947286.1"/>
    </source>
</evidence>
<dbReference type="InterPro" id="IPR036412">
    <property type="entry name" value="HAD-like_sf"/>
</dbReference>
<dbReference type="RefSeq" id="WP_235310816.1">
    <property type="nucleotide sequence ID" value="NZ_JAKGAS010000002.1"/>
</dbReference>
<dbReference type="NCBIfam" id="TIGR01549">
    <property type="entry name" value="HAD-SF-IA-v1"/>
    <property type="match status" value="1"/>
</dbReference>
<gene>
    <name evidence="4" type="ORF">L0668_04145</name>
</gene>
<keyword evidence="5" id="KW-1185">Reference proteome</keyword>
<evidence type="ECO:0000256" key="1">
    <source>
        <dbReference type="ARBA" id="ARBA00001946"/>
    </source>
</evidence>
<sequence>MIFYKKLKPIKAITFDLDDTLYENTSVIKKANAALIEFMYANFPETTKLEQDYWKKLQTIIVKQSPILKNDMGKLRLQTLLLGFENLGYSQSKAQNSAQECFTFFYSQRSNFVVRDEVHHVLAQLSKHIPLVAITNGNVDLEPIGIQEYFSQAFRASVDLLMKPNPDMFIAAQEYLKLPASNILHVGDNLHKDVYGAIKAGYQSAWYADDRAMVLQNESTISLPNVQLAKLEELLGLVF</sequence>
<evidence type="ECO:0000313" key="5">
    <source>
        <dbReference type="Proteomes" id="UP001521137"/>
    </source>
</evidence>
<keyword evidence="3" id="KW-0460">Magnesium</keyword>
<proteinExistence type="predicted"/>
<dbReference type="SFLD" id="SFLDS00003">
    <property type="entry name" value="Haloacid_Dehalogenase"/>
    <property type="match status" value="1"/>
</dbReference>
<dbReference type="InterPro" id="IPR051400">
    <property type="entry name" value="HAD-like_hydrolase"/>
</dbReference>
<dbReference type="Pfam" id="PF00702">
    <property type="entry name" value="Hydrolase"/>
    <property type="match status" value="1"/>
</dbReference>
<dbReference type="PANTHER" id="PTHR46470">
    <property type="entry name" value="N-ACYLNEURAMINATE-9-PHOSPHATASE"/>
    <property type="match status" value="1"/>
</dbReference>
<dbReference type="GO" id="GO:0016787">
    <property type="term" value="F:hydrolase activity"/>
    <property type="evidence" value="ECO:0007669"/>
    <property type="project" value="UniProtKB-KW"/>
</dbReference>
<dbReference type="SUPFAM" id="SSF56784">
    <property type="entry name" value="HAD-like"/>
    <property type="match status" value="1"/>
</dbReference>
<dbReference type="Gene3D" id="1.20.120.1600">
    <property type="match status" value="1"/>
</dbReference>
<organism evidence="4 5">
    <name type="scientific">Paraglaciecola algarum</name>
    <dbReference type="NCBI Taxonomy" id="3050085"/>
    <lineage>
        <taxon>Bacteria</taxon>
        <taxon>Pseudomonadati</taxon>
        <taxon>Pseudomonadota</taxon>
        <taxon>Gammaproteobacteria</taxon>
        <taxon>Alteromonadales</taxon>
        <taxon>Alteromonadaceae</taxon>
        <taxon>Paraglaciecola</taxon>
    </lineage>
</organism>
<comment type="caution">
    <text evidence="4">The sequence shown here is derived from an EMBL/GenBank/DDBJ whole genome shotgun (WGS) entry which is preliminary data.</text>
</comment>
<dbReference type="Proteomes" id="UP001521137">
    <property type="component" value="Unassembled WGS sequence"/>
</dbReference>
<dbReference type="Gene3D" id="3.40.50.1000">
    <property type="entry name" value="HAD superfamily/HAD-like"/>
    <property type="match status" value="1"/>
</dbReference>
<dbReference type="PANTHER" id="PTHR46470:SF4">
    <property type="entry name" value="5-AMINO-6-(5-PHOSPHO-D-RIBITYLAMINO)URACIL PHOSPHATASE YIGB"/>
    <property type="match status" value="1"/>
</dbReference>
<reference evidence="4 5" key="1">
    <citation type="submission" date="2022-01" db="EMBL/GenBank/DDBJ databases">
        <title>Paraglaciecola sp. G1-23.</title>
        <authorList>
            <person name="Jin M.S."/>
            <person name="Han D.M."/>
            <person name="Kim H.M."/>
            <person name="Jeon C.O."/>
        </authorList>
    </citation>
    <scope>NUCLEOTIDE SEQUENCE [LARGE SCALE GENOMIC DNA]</scope>
    <source>
        <strain evidence="4 5">G1-23</strain>
    </source>
</reference>
<evidence type="ECO:0000256" key="3">
    <source>
        <dbReference type="ARBA" id="ARBA00022842"/>
    </source>
</evidence>
<name>A0ABS9D328_9ALTE</name>
<dbReference type="EMBL" id="JAKGAS010000002">
    <property type="protein sequence ID" value="MCF2947286.1"/>
    <property type="molecule type" value="Genomic_DNA"/>
</dbReference>
<comment type="cofactor">
    <cofactor evidence="1">
        <name>Mg(2+)</name>
        <dbReference type="ChEBI" id="CHEBI:18420"/>
    </cofactor>
</comment>
<dbReference type="SFLD" id="SFLDG01129">
    <property type="entry name" value="C1.5:_HAD__Beta-PGM__Phosphata"/>
    <property type="match status" value="1"/>
</dbReference>
<evidence type="ECO:0000256" key="2">
    <source>
        <dbReference type="ARBA" id="ARBA00022801"/>
    </source>
</evidence>
<accession>A0ABS9D328</accession>
<keyword evidence="2 4" id="KW-0378">Hydrolase</keyword>
<dbReference type="InterPro" id="IPR006439">
    <property type="entry name" value="HAD-SF_hydro_IA"/>
</dbReference>
<protein>
    <submittedName>
        <fullName evidence="4">HAD-IA family hydrolase</fullName>
    </submittedName>
</protein>